<dbReference type="GO" id="GO:0032210">
    <property type="term" value="P:regulation of telomere maintenance via telomerase"/>
    <property type="evidence" value="ECO:0007669"/>
    <property type="project" value="TreeGrafter"/>
</dbReference>
<evidence type="ECO:0000256" key="7">
    <source>
        <dbReference type="ARBA" id="ARBA00023242"/>
    </source>
</evidence>
<dbReference type="VEuPathDB" id="FungiDB:A9K55_002984"/>
<keyword evidence="7" id="KW-0539">Nucleus</keyword>
<evidence type="ECO:0000256" key="6">
    <source>
        <dbReference type="ARBA" id="ARBA00023125"/>
    </source>
</evidence>
<evidence type="ECO:0000256" key="2">
    <source>
        <dbReference type="ARBA" id="ARBA00004574"/>
    </source>
</evidence>
<proteinExistence type="inferred from homology"/>
<dbReference type="InterPro" id="IPR032042">
    <property type="entry name" value="POT1PC"/>
</dbReference>
<evidence type="ECO:0000256" key="3">
    <source>
        <dbReference type="ARBA" id="ARBA00008442"/>
    </source>
</evidence>
<gene>
    <name evidence="10" type="ORF">A9K55_002984</name>
</gene>
<name>A0A2H4S9C6_CORMI</name>
<dbReference type="OrthoDB" id="2186770at2759"/>
<evidence type="ECO:0000259" key="9">
    <source>
        <dbReference type="Pfam" id="PF16686"/>
    </source>
</evidence>
<evidence type="ECO:0000256" key="5">
    <source>
        <dbReference type="ARBA" id="ARBA00022895"/>
    </source>
</evidence>
<dbReference type="PANTHER" id="PTHR14513">
    <property type="entry name" value="PROTECTION OF TELOMERES 1"/>
    <property type="match status" value="1"/>
</dbReference>
<dbReference type="Gene3D" id="2.40.50.140">
    <property type="entry name" value="Nucleic acid-binding proteins"/>
    <property type="match status" value="2"/>
</dbReference>
<evidence type="ECO:0000256" key="4">
    <source>
        <dbReference type="ARBA" id="ARBA00022454"/>
    </source>
</evidence>
<feature type="region of interest" description="Disordered" evidence="8">
    <location>
        <begin position="515"/>
        <end position="536"/>
    </location>
</feature>
<comment type="similarity">
    <text evidence="3">Belongs to the telombin family.</text>
</comment>
<organism evidence="10 11">
    <name type="scientific">Cordyceps militaris</name>
    <name type="common">Caterpillar fungus</name>
    <name type="synonym">Clavaria militaris</name>
    <dbReference type="NCBI Taxonomy" id="73501"/>
    <lineage>
        <taxon>Eukaryota</taxon>
        <taxon>Fungi</taxon>
        <taxon>Dikarya</taxon>
        <taxon>Ascomycota</taxon>
        <taxon>Pezizomycotina</taxon>
        <taxon>Sordariomycetes</taxon>
        <taxon>Hypocreomycetidae</taxon>
        <taxon>Hypocreales</taxon>
        <taxon>Cordycipitaceae</taxon>
        <taxon>Cordyceps</taxon>
    </lineage>
</organism>
<keyword evidence="4" id="KW-0158">Chromosome</keyword>
<dbReference type="FunFam" id="2.40.50.140:FF:000303">
    <property type="entry name" value="Protection of telomeres protein 1"/>
    <property type="match status" value="1"/>
</dbReference>
<accession>A0A2H4S9C6</accession>
<feature type="domain" description="Protection of telomeres protein 1 ssDNA-binding" evidence="9">
    <location>
        <begin position="209"/>
        <end position="371"/>
    </location>
</feature>
<sequence>MASAVSSFTPIDRVLDGHITPGTLINLIGLVTDFRTPIPTRKTGIFSNSLIAVSQSLTIITIDYKAEIRFYDESTQHDSSKSLNIHMFRQPDAMPIPSLGDVVVIFKAKVDGIASEVSVQFFQSEYSLMTHYLTDVYVFTASRVPRPPQDAQDALHSKPLGKTAKSLTKADLGHVSAFYHRIDKERVPTTIEYNNAVASSGQIKEKSSLLKDASVGRFVDVIAEVVKTPYDDGEKFTLWISDYTEHSNFFNFAIKSLESHTRSTRNYNGDSRATEADWAGPYGKRSMQITCWEPHAEAIRTNKITLGSWVAIRNLQIKFGRNSSNLEGFLRGDQRYPNRVYISKLDYEVDGDSMDPKFKDTIRRRRDYEKEMKKQLKSISEAASAGQKRRAALDEDQTPRSPNSKAKRSKRRKNAEKSKKNIQNPEKENLSTPEPDVAKIKLNSTIKCENEKQPLSTVAELLEQFYFETLIGKDAAKLPLPFTNANYRATVRVTDYLPHSLADFAFPKRKTGTYHALSSDGESEPSEGGDDEQTMDRHVTSEKIAEWEWRFHLLLEDAQDPDAAHHDKVWVTVDNHAAQCLLSMNACDLRNSKAVVARLREKLFYLWGDLEEKKTARLQRREKLEKQARANGPPVDSDDEEAASAAAVVPANRPFSCCIRQYGIKMREEDEGKADAGEKKRWQRMYGLFGTQISVPDMARAE</sequence>
<evidence type="ECO:0000256" key="8">
    <source>
        <dbReference type="SAM" id="MobiDB-lite"/>
    </source>
</evidence>
<dbReference type="GO" id="GO:0098505">
    <property type="term" value="F:G-rich strand telomeric DNA binding"/>
    <property type="evidence" value="ECO:0007669"/>
    <property type="project" value="TreeGrafter"/>
</dbReference>
<evidence type="ECO:0000313" key="11">
    <source>
        <dbReference type="Proteomes" id="UP000323067"/>
    </source>
</evidence>
<dbReference type="Pfam" id="PF16686">
    <property type="entry name" value="POT1PC"/>
    <property type="match status" value="1"/>
</dbReference>
<feature type="compositionally biased region" description="Basic residues" evidence="8">
    <location>
        <begin position="405"/>
        <end position="414"/>
    </location>
</feature>
<feature type="region of interest" description="Disordered" evidence="8">
    <location>
        <begin position="369"/>
        <end position="436"/>
    </location>
</feature>
<dbReference type="GO" id="GO:0010521">
    <property type="term" value="F:telomerase inhibitor activity"/>
    <property type="evidence" value="ECO:0007669"/>
    <property type="project" value="TreeGrafter"/>
</dbReference>
<keyword evidence="6" id="KW-0238">DNA-binding</keyword>
<feature type="compositionally biased region" description="Basic and acidic residues" evidence="8">
    <location>
        <begin position="415"/>
        <end position="429"/>
    </location>
</feature>
<comment type="subcellular location">
    <subcellularLocation>
        <location evidence="2">Chromosome</location>
        <location evidence="2">Telomere</location>
    </subcellularLocation>
    <subcellularLocation>
        <location evidence="1">Nucleus</location>
    </subcellularLocation>
</comment>
<dbReference type="VEuPathDB" id="FungiDB:CCM_05601"/>
<evidence type="ECO:0000256" key="1">
    <source>
        <dbReference type="ARBA" id="ARBA00004123"/>
    </source>
</evidence>
<feature type="compositionally biased region" description="Acidic residues" evidence="8">
    <location>
        <begin position="521"/>
        <end position="533"/>
    </location>
</feature>
<dbReference type="EMBL" id="CP023322">
    <property type="protein sequence ID" value="ATY59716.1"/>
    <property type="molecule type" value="Genomic_DNA"/>
</dbReference>
<evidence type="ECO:0000313" key="10">
    <source>
        <dbReference type="EMBL" id="ATY59716.1"/>
    </source>
</evidence>
<dbReference type="Proteomes" id="UP000323067">
    <property type="component" value="Chromosome iv"/>
</dbReference>
<protein>
    <submittedName>
        <fullName evidence="10">Telomere-binding alpha subunit central domain</fullName>
    </submittedName>
</protein>
<dbReference type="GO" id="GO:0000783">
    <property type="term" value="C:nuclear telomere cap complex"/>
    <property type="evidence" value="ECO:0007669"/>
    <property type="project" value="TreeGrafter"/>
</dbReference>
<reference evidence="10 11" key="1">
    <citation type="journal article" date="2017" name="BMC Genomics">
        <title>Chromosome level assembly and secondary metabolite potential of the parasitic fungus Cordyceps militaris.</title>
        <authorList>
            <person name="Kramer G.J."/>
            <person name="Nodwell J.R."/>
        </authorList>
    </citation>
    <scope>NUCLEOTIDE SEQUENCE [LARGE SCALE GENOMIC DNA]</scope>
    <source>
        <strain evidence="10 11">ATCC 34164</strain>
    </source>
</reference>
<dbReference type="AlphaFoldDB" id="A0A2H4S9C6"/>
<dbReference type="InterPro" id="IPR012340">
    <property type="entry name" value="NA-bd_OB-fold"/>
</dbReference>
<dbReference type="GO" id="GO:0016233">
    <property type="term" value="P:telomere capping"/>
    <property type="evidence" value="ECO:0007669"/>
    <property type="project" value="TreeGrafter"/>
</dbReference>
<dbReference type="PANTHER" id="PTHR14513:SF0">
    <property type="entry name" value="PROTECTION OF TELOMERES PROTEIN 1"/>
    <property type="match status" value="1"/>
</dbReference>
<dbReference type="SUPFAM" id="SSF50249">
    <property type="entry name" value="Nucleic acid-binding proteins"/>
    <property type="match status" value="2"/>
</dbReference>
<dbReference type="InterPro" id="IPR028389">
    <property type="entry name" value="POT1"/>
</dbReference>
<keyword evidence="5" id="KW-0779">Telomere</keyword>